<feature type="chain" id="PRO_5041205326" evidence="5">
    <location>
        <begin position="22"/>
        <end position="167"/>
    </location>
</feature>
<dbReference type="InterPro" id="IPR000866">
    <property type="entry name" value="AhpC/TSA"/>
</dbReference>
<dbReference type="EMBL" id="JANFAV010000008">
    <property type="protein sequence ID" value="MCW6535587.1"/>
    <property type="molecule type" value="Genomic_DNA"/>
</dbReference>
<dbReference type="RefSeq" id="WP_179511426.1">
    <property type="nucleotide sequence ID" value="NZ_JANFAV010000008.1"/>
</dbReference>
<evidence type="ECO:0000256" key="1">
    <source>
        <dbReference type="ARBA" id="ARBA00004196"/>
    </source>
</evidence>
<dbReference type="InterPro" id="IPR017937">
    <property type="entry name" value="Thioredoxin_CS"/>
</dbReference>
<keyword evidence="3" id="KW-1015">Disulfide bond</keyword>
<dbReference type="SUPFAM" id="SSF52833">
    <property type="entry name" value="Thioredoxin-like"/>
    <property type="match status" value="1"/>
</dbReference>
<accession>A0AA41ZA48</accession>
<dbReference type="Gene3D" id="3.40.30.10">
    <property type="entry name" value="Glutaredoxin"/>
    <property type="match status" value="1"/>
</dbReference>
<comment type="subcellular location">
    <subcellularLocation>
        <location evidence="1">Cell envelope</location>
    </subcellularLocation>
</comment>
<dbReference type="InterPro" id="IPR036249">
    <property type="entry name" value="Thioredoxin-like_sf"/>
</dbReference>
<evidence type="ECO:0000313" key="8">
    <source>
        <dbReference type="Proteomes" id="UP001165565"/>
    </source>
</evidence>
<dbReference type="PANTHER" id="PTHR42852">
    <property type="entry name" value="THIOL:DISULFIDE INTERCHANGE PROTEIN DSBE"/>
    <property type="match status" value="1"/>
</dbReference>
<evidence type="ECO:0000313" key="7">
    <source>
        <dbReference type="EMBL" id="MCW6535587.1"/>
    </source>
</evidence>
<dbReference type="GO" id="GO:0017004">
    <property type="term" value="P:cytochrome complex assembly"/>
    <property type="evidence" value="ECO:0007669"/>
    <property type="project" value="UniProtKB-KW"/>
</dbReference>
<keyword evidence="5" id="KW-0732">Signal</keyword>
<keyword evidence="2" id="KW-0201">Cytochrome c-type biogenesis</keyword>
<dbReference type="GO" id="GO:0030313">
    <property type="term" value="C:cell envelope"/>
    <property type="evidence" value="ECO:0007669"/>
    <property type="project" value="UniProtKB-SubCell"/>
</dbReference>
<name>A0AA41ZA48_9SPHN</name>
<dbReference type="Pfam" id="PF00578">
    <property type="entry name" value="AhpC-TSA"/>
    <property type="match status" value="1"/>
</dbReference>
<evidence type="ECO:0000256" key="2">
    <source>
        <dbReference type="ARBA" id="ARBA00022748"/>
    </source>
</evidence>
<comment type="caution">
    <text evidence="7">The sequence shown here is derived from an EMBL/GenBank/DDBJ whole genome shotgun (WGS) entry which is preliminary data.</text>
</comment>
<evidence type="ECO:0000259" key="6">
    <source>
        <dbReference type="PROSITE" id="PS51352"/>
    </source>
</evidence>
<keyword evidence="4" id="KW-0676">Redox-active center</keyword>
<reference evidence="7" key="1">
    <citation type="submission" date="2022-06" db="EMBL/GenBank/DDBJ databases">
        <title>Sphingomonas sp. nov. isolated from rhizosphere soil of tomato.</title>
        <authorList>
            <person name="Dong H."/>
            <person name="Gao R."/>
        </authorList>
    </citation>
    <scope>NUCLEOTIDE SEQUENCE</scope>
    <source>
        <strain evidence="7">MMSM24</strain>
    </source>
</reference>
<dbReference type="PANTHER" id="PTHR42852:SF6">
    <property type="entry name" value="THIOL:DISULFIDE INTERCHANGE PROTEIN DSBE"/>
    <property type="match status" value="1"/>
</dbReference>
<dbReference type="CDD" id="cd02966">
    <property type="entry name" value="TlpA_like_family"/>
    <property type="match status" value="1"/>
</dbReference>
<organism evidence="7 8">
    <name type="scientific">Sphingomonas lycopersici</name>
    <dbReference type="NCBI Taxonomy" id="2951807"/>
    <lineage>
        <taxon>Bacteria</taxon>
        <taxon>Pseudomonadati</taxon>
        <taxon>Pseudomonadota</taxon>
        <taxon>Alphaproteobacteria</taxon>
        <taxon>Sphingomonadales</taxon>
        <taxon>Sphingomonadaceae</taxon>
        <taxon>Sphingomonas</taxon>
    </lineage>
</organism>
<feature type="domain" description="Thioredoxin" evidence="6">
    <location>
        <begin position="27"/>
        <end position="162"/>
    </location>
</feature>
<dbReference type="AlphaFoldDB" id="A0AA41ZA48"/>
<dbReference type="Proteomes" id="UP001165565">
    <property type="component" value="Unassembled WGS sequence"/>
</dbReference>
<dbReference type="GO" id="GO:0015036">
    <property type="term" value="F:disulfide oxidoreductase activity"/>
    <property type="evidence" value="ECO:0007669"/>
    <property type="project" value="UniProtKB-ARBA"/>
</dbReference>
<evidence type="ECO:0000256" key="5">
    <source>
        <dbReference type="SAM" id="SignalP"/>
    </source>
</evidence>
<dbReference type="PROSITE" id="PS51352">
    <property type="entry name" value="THIOREDOXIN_2"/>
    <property type="match status" value="1"/>
</dbReference>
<proteinExistence type="predicted"/>
<dbReference type="InterPro" id="IPR013766">
    <property type="entry name" value="Thioredoxin_domain"/>
</dbReference>
<protein>
    <submittedName>
        <fullName evidence="7">TlpA family protein disulfide reductase</fullName>
    </submittedName>
</protein>
<dbReference type="InterPro" id="IPR050553">
    <property type="entry name" value="Thioredoxin_ResA/DsbE_sf"/>
</dbReference>
<evidence type="ECO:0000256" key="4">
    <source>
        <dbReference type="ARBA" id="ARBA00023284"/>
    </source>
</evidence>
<keyword evidence="8" id="KW-1185">Reference proteome</keyword>
<dbReference type="PROSITE" id="PS00194">
    <property type="entry name" value="THIOREDOXIN_1"/>
    <property type="match status" value="1"/>
</dbReference>
<evidence type="ECO:0000256" key="3">
    <source>
        <dbReference type="ARBA" id="ARBA00023157"/>
    </source>
</evidence>
<gene>
    <name evidence="7" type="ORF">NEE01_12435</name>
</gene>
<sequence length="167" mass="18331">MRVRIRDIILALGAVMLTAPAAAERAPKVGQPAPDFELTMIDGSKVRLADLKGQVVVLNFWATWCVPCRAELPTLDSYYRIQQPAGLRVFAVTTEDSVPTYQLKPLFKKMAIPPVRHIKGPFAVMGGVPTNYVIDRAGVVRYAKAGAFDLDDLNRILVPLLNERSAG</sequence>
<feature type="signal peptide" evidence="5">
    <location>
        <begin position="1"/>
        <end position="21"/>
    </location>
</feature>
<dbReference type="GO" id="GO:0016209">
    <property type="term" value="F:antioxidant activity"/>
    <property type="evidence" value="ECO:0007669"/>
    <property type="project" value="InterPro"/>
</dbReference>